<accession>A0A0M8K7W2</accession>
<dbReference type="EMBL" id="BBZA01000068">
    <property type="protein sequence ID" value="GAP62621.1"/>
    <property type="molecule type" value="Genomic_DNA"/>
</dbReference>
<organism evidence="1 2">
    <name type="scientific">Ardenticatena maritima</name>
    <dbReference type="NCBI Taxonomy" id="872965"/>
    <lineage>
        <taxon>Bacteria</taxon>
        <taxon>Bacillati</taxon>
        <taxon>Chloroflexota</taxon>
        <taxon>Ardenticatenia</taxon>
        <taxon>Ardenticatenales</taxon>
        <taxon>Ardenticatenaceae</taxon>
        <taxon>Ardenticatena</taxon>
    </lineage>
</organism>
<dbReference type="Proteomes" id="UP000037784">
    <property type="component" value="Unassembled WGS sequence"/>
</dbReference>
<sequence>MPDATETACDMDGSPGCWLGEQGLHTELAKVYSFNSQMQMA</sequence>
<evidence type="ECO:0000313" key="2">
    <source>
        <dbReference type="Proteomes" id="UP000037784"/>
    </source>
</evidence>
<reference evidence="2" key="2">
    <citation type="submission" date="2015-08" db="EMBL/GenBank/DDBJ databases">
        <title>Draft Genome Sequence of a Heterotrophic Facultative Anaerobic Bacterium Ardenticatena maritima Strain 110S.</title>
        <authorList>
            <person name="Kawaichi S."/>
            <person name="Yoshida T."/>
            <person name="Sako Y."/>
            <person name="Nakamura R."/>
        </authorList>
    </citation>
    <scope>NUCLEOTIDE SEQUENCE [LARGE SCALE GENOMIC DNA]</scope>
    <source>
        <strain evidence="2">110S</strain>
    </source>
</reference>
<keyword evidence="2" id="KW-1185">Reference proteome</keyword>
<gene>
    <name evidence="1" type="ORF">ARMA_1044</name>
</gene>
<evidence type="ECO:0000313" key="1">
    <source>
        <dbReference type="EMBL" id="GAP62621.1"/>
    </source>
</evidence>
<protein>
    <submittedName>
        <fullName evidence="1">Uncharacterized protein</fullName>
    </submittedName>
</protein>
<comment type="caution">
    <text evidence="1">The sequence shown here is derived from an EMBL/GenBank/DDBJ whole genome shotgun (WGS) entry which is preliminary data.</text>
</comment>
<name>A0A0M8K7W2_9CHLR</name>
<proteinExistence type="predicted"/>
<dbReference type="AlphaFoldDB" id="A0A0M8K7W2"/>
<dbReference type="InParanoid" id="A0A0M8K7W2"/>
<reference evidence="1 2" key="1">
    <citation type="journal article" date="2015" name="Genome Announc.">
        <title>Draft Genome Sequence of a Heterotrophic Facultative Anaerobic Thermophilic Bacterium, Ardenticatena maritima Strain 110ST.</title>
        <authorList>
            <person name="Kawaichi S."/>
            <person name="Yoshida T."/>
            <person name="Sako Y."/>
            <person name="Nakamura R."/>
        </authorList>
    </citation>
    <scope>NUCLEOTIDE SEQUENCE [LARGE SCALE GENOMIC DNA]</scope>
    <source>
        <strain evidence="1 2">110S</strain>
    </source>
</reference>